<dbReference type="SUPFAM" id="SSF57850">
    <property type="entry name" value="RING/U-box"/>
    <property type="match status" value="1"/>
</dbReference>
<dbReference type="EMBL" id="JAATWM020000001">
    <property type="protein sequence ID" value="KAF9882479.1"/>
    <property type="molecule type" value="Genomic_DNA"/>
</dbReference>
<name>A0A9P6LNF1_9PEZI</name>
<dbReference type="Gene3D" id="3.30.40.10">
    <property type="entry name" value="Zinc/RING finger domain, C3HC4 (zinc finger)"/>
    <property type="match status" value="1"/>
</dbReference>
<evidence type="ECO:0008006" key="4">
    <source>
        <dbReference type="Google" id="ProtNLM"/>
    </source>
</evidence>
<proteinExistence type="predicted"/>
<dbReference type="GeneID" id="62156309"/>
<evidence type="ECO:0000313" key="3">
    <source>
        <dbReference type="Proteomes" id="UP000781932"/>
    </source>
</evidence>
<keyword evidence="3" id="KW-1185">Reference proteome</keyword>
<dbReference type="RefSeq" id="XP_038751940.1">
    <property type="nucleotide sequence ID" value="XM_038883235.1"/>
</dbReference>
<reference evidence="2" key="1">
    <citation type="submission" date="2020-03" db="EMBL/GenBank/DDBJ databases">
        <authorList>
            <person name="He L."/>
        </authorList>
    </citation>
    <scope>NUCLEOTIDE SEQUENCE</scope>
    <source>
        <strain evidence="2">CkLH20</strain>
    </source>
</reference>
<dbReference type="OrthoDB" id="8062037at2759"/>
<dbReference type="InterPro" id="IPR013083">
    <property type="entry name" value="Znf_RING/FYVE/PHD"/>
</dbReference>
<reference evidence="2" key="2">
    <citation type="submission" date="2020-11" db="EMBL/GenBank/DDBJ databases">
        <title>Whole genome sequencing of Colletotrichum sp.</title>
        <authorList>
            <person name="Li H."/>
        </authorList>
    </citation>
    <scope>NUCLEOTIDE SEQUENCE</scope>
    <source>
        <strain evidence="2">CkLH20</strain>
    </source>
</reference>
<comment type="caution">
    <text evidence="2">The sequence shown here is derived from an EMBL/GenBank/DDBJ whole genome shotgun (WGS) entry which is preliminary data.</text>
</comment>
<evidence type="ECO:0000313" key="2">
    <source>
        <dbReference type="EMBL" id="KAF9882479.1"/>
    </source>
</evidence>
<dbReference type="AlphaFoldDB" id="A0A9P6LNF1"/>
<sequence>MCIKHVQFFACPSKDGRAKHHCIKSNILCSEHFPCPEPQWERRTSEYRYMCPSCSGEPPEVPRQRPATEHWERDNSTDDDWVQCYVDGLCNSVLVWGWGRQHGRGSGLEDTVSVRQMTQLYPSFFLEWRCKERDHRPSQCTCEANGPLAYLYNPAMAARRHFTNETASEFATNSHVQGELARQSFADVHRRLSRMCSRGKLYFEDGIARQPFFSGEGVARRRSTLERVVKNAWRAMEDELTASADANGEGWTDAHTLMEERTRRRMSLVKFMGEIALYDNGFSMARFCLVAERLASIIQTPQWRGPSHVMSLEKMADVASAVQDGGNQPDSLNPFGEFTKKAVAYFTSKRETWAKEIRNYTSKRMLFDSAIEPMNDAALQAAVKDGVEEECAVCYVKFWETPSLRPPTPKQTPTAASPEQRDTLAGRQQLLVSQASTATTGSHISNQIRRLKWDDDPDVQRRIFGANAAGVSMFDRGEPPVRLKHCGHVIGRSCLFRAWVTEANDPDERPSCPFCRAEPPMGVYQVVEAFLGDGGRSWRFPTRLLSLLSR</sequence>
<organism evidence="2 3">
    <name type="scientific">Colletotrichum karsti</name>
    <dbReference type="NCBI Taxonomy" id="1095194"/>
    <lineage>
        <taxon>Eukaryota</taxon>
        <taxon>Fungi</taxon>
        <taxon>Dikarya</taxon>
        <taxon>Ascomycota</taxon>
        <taxon>Pezizomycotina</taxon>
        <taxon>Sordariomycetes</taxon>
        <taxon>Hypocreomycetidae</taxon>
        <taxon>Glomerellales</taxon>
        <taxon>Glomerellaceae</taxon>
        <taxon>Colletotrichum</taxon>
        <taxon>Colletotrichum boninense species complex</taxon>
    </lineage>
</organism>
<feature type="region of interest" description="Disordered" evidence="1">
    <location>
        <begin position="55"/>
        <end position="74"/>
    </location>
</feature>
<accession>A0A9P6LNF1</accession>
<evidence type="ECO:0000256" key="1">
    <source>
        <dbReference type="SAM" id="MobiDB-lite"/>
    </source>
</evidence>
<feature type="compositionally biased region" description="Basic and acidic residues" evidence="1">
    <location>
        <begin position="60"/>
        <end position="74"/>
    </location>
</feature>
<dbReference type="Proteomes" id="UP000781932">
    <property type="component" value="Unassembled WGS sequence"/>
</dbReference>
<gene>
    <name evidence="2" type="ORF">CkaCkLH20_00515</name>
</gene>
<protein>
    <recommendedName>
        <fullName evidence="4">RING-type domain-containing protein</fullName>
    </recommendedName>
</protein>